<proteinExistence type="predicted"/>
<keyword evidence="1" id="KW-1133">Transmembrane helix</keyword>
<reference evidence="2" key="2">
    <citation type="submission" date="2021-04" db="EMBL/GenBank/DDBJ databases">
        <authorList>
            <person name="Podell S."/>
        </authorList>
    </citation>
    <scope>NUCLEOTIDE SEQUENCE</scope>
    <source>
        <strain evidence="2">Hildebrandi</strain>
    </source>
</reference>
<gene>
    <name evidence="2" type="ORF">IV203_022065</name>
</gene>
<keyword evidence="1" id="KW-0812">Transmembrane</keyword>
<comment type="caution">
    <text evidence="2">The sequence shown here is derived from an EMBL/GenBank/DDBJ whole genome shotgun (WGS) entry which is preliminary data.</text>
</comment>
<dbReference type="Pfam" id="PF02466">
    <property type="entry name" value="Tim17"/>
    <property type="match status" value="1"/>
</dbReference>
<sequence length="198" mass="21045">MTGAAAGTFWPYRNDQYSLGKDNGLKSFGSKAYYAALQGGIAGVAYGALQMAYYPDKMAFSQKGTVTAGPARGLSYISKTTIRPAVVFSAVTVTYAAVESVAEEIRGSHYKDPWNSAFAGAAAGLVLGGFLTRRIDVASMTALGTGLLMGMVDFNGPSPICDPITEQAKHFPPKISAKFEESEELKGLKAKYPDFKNN</sequence>
<reference evidence="2" key="1">
    <citation type="journal article" date="2021" name="Sci. Rep.">
        <title>Diploid genomic architecture of Nitzschia inconspicua, an elite biomass production diatom.</title>
        <authorList>
            <person name="Oliver A."/>
            <person name="Podell S."/>
            <person name="Pinowska A."/>
            <person name="Traller J.C."/>
            <person name="Smith S.R."/>
            <person name="McClure R."/>
            <person name="Beliaev A."/>
            <person name="Bohutskyi P."/>
            <person name="Hill E.A."/>
            <person name="Rabines A."/>
            <person name="Zheng H."/>
            <person name="Allen L.Z."/>
            <person name="Kuo A."/>
            <person name="Grigoriev I.V."/>
            <person name="Allen A.E."/>
            <person name="Hazlebeck D."/>
            <person name="Allen E.E."/>
        </authorList>
    </citation>
    <scope>NUCLEOTIDE SEQUENCE</scope>
    <source>
        <strain evidence="2">Hildebrandi</strain>
    </source>
</reference>
<evidence type="ECO:0000313" key="2">
    <source>
        <dbReference type="EMBL" id="KAG7344057.1"/>
    </source>
</evidence>
<accession>A0A9K3KHU1</accession>
<organism evidence="2 3">
    <name type="scientific">Nitzschia inconspicua</name>
    <dbReference type="NCBI Taxonomy" id="303405"/>
    <lineage>
        <taxon>Eukaryota</taxon>
        <taxon>Sar</taxon>
        <taxon>Stramenopiles</taxon>
        <taxon>Ochrophyta</taxon>
        <taxon>Bacillariophyta</taxon>
        <taxon>Bacillariophyceae</taxon>
        <taxon>Bacillariophycidae</taxon>
        <taxon>Bacillariales</taxon>
        <taxon>Bacillariaceae</taxon>
        <taxon>Nitzschia</taxon>
    </lineage>
</organism>
<feature type="transmembrane region" description="Helical" evidence="1">
    <location>
        <begin position="114"/>
        <end position="132"/>
    </location>
</feature>
<name>A0A9K3KHU1_9STRA</name>
<dbReference type="AlphaFoldDB" id="A0A9K3KHU1"/>
<evidence type="ECO:0000313" key="3">
    <source>
        <dbReference type="Proteomes" id="UP000693970"/>
    </source>
</evidence>
<protein>
    <submittedName>
        <fullName evidence="2">Tim17/Tim22/Tim23/Pmp24 family protein</fullName>
    </submittedName>
</protein>
<dbReference type="Proteomes" id="UP000693970">
    <property type="component" value="Unassembled WGS sequence"/>
</dbReference>
<evidence type="ECO:0000256" key="1">
    <source>
        <dbReference type="SAM" id="Phobius"/>
    </source>
</evidence>
<dbReference type="EMBL" id="JAGRRH010000023">
    <property type="protein sequence ID" value="KAG7344057.1"/>
    <property type="molecule type" value="Genomic_DNA"/>
</dbReference>
<keyword evidence="1" id="KW-0472">Membrane</keyword>
<feature type="transmembrane region" description="Helical" evidence="1">
    <location>
        <begin position="32"/>
        <end position="54"/>
    </location>
</feature>
<dbReference type="OrthoDB" id="38391at2759"/>
<keyword evidence="3" id="KW-1185">Reference proteome</keyword>